<dbReference type="Pfam" id="PF13676">
    <property type="entry name" value="TIR_2"/>
    <property type="match status" value="1"/>
</dbReference>
<dbReference type="SUPFAM" id="SSF48371">
    <property type="entry name" value="ARM repeat"/>
    <property type="match status" value="1"/>
</dbReference>
<evidence type="ECO:0000313" key="2">
    <source>
        <dbReference type="EMBL" id="GFR79347.1"/>
    </source>
</evidence>
<dbReference type="Gene3D" id="1.25.10.10">
    <property type="entry name" value="Leucine-rich Repeat Variant"/>
    <property type="match status" value="1"/>
</dbReference>
<proteinExistence type="predicted"/>
<feature type="domain" description="TIR" evidence="1">
    <location>
        <begin position="125"/>
        <end position="241"/>
    </location>
</feature>
<name>A0AAV4G1D3_9GAST</name>
<sequence>MLPNEQSEAQYVTYIKEEPVPDPPPTPPVTPEEVKELTMVMSEETDTMPPQTSLTNSRACEKFIEVGEAEGHVTRYLIDADQSQQRTEVPAERVPVSVQRVADPNSGQEEQMAILALTELDQVDVVMCFDARDVGLATVLEDELRDSHLHVVTGVLPSGDTTPGEDFVNTARAIFNTSALVVLLSPTSVDSRHVQDLVSLATLTHTSVFPVVTGSRSNVEQLMSIELKLQLGGCRWTDLAKTGRDVLEGGFGQLVTMIRQQTDTQQKYAVIDEDYGQVSSWAVRHQRAMRLEKQEDQVKIVSSLNEAEDEAEQEAVKTGEVNNPPGSKTIVMTATDFWDLTFPQNTAVPFDKFRAQLRSHYLNQISTQIPRSLMNRLMKALRESLVLRDTKGTEYISRDIFINFCSNNGSETDVWQTICDVARHQQAVIDVFDKQSTVRTVAIEEITSYGSPAVVSGLRELIQDGDPHIRCMAVESLSRCMLIDDQTSLSSLMAALNDTHWEVRKVACQGTARLGAPQAVDTLRRLGQTDTNAQVRVAAAASLSEIEAGNPKPEVKSSH</sequence>
<dbReference type="Pfam" id="PF13646">
    <property type="entry name" value="HEAT_2"/>
    <property type="match status" value="1"/>
</dbReference>
<dbReference type="Proteomes" id="UP000762676">
    <property type="component" value="Unassembled WGS sequence"/>
</dbReference>
<comment type="caution">
    <text evidence="2">The sequence shown here is derived from an EMBL/GenBank/DDBJ whole genome shotgun (WGS) entry which is preliminary data.</text>
</comment>
<dbReference type="InterPro" id="IPR016024">
    <property type="entry name" value="ARM-type_fold"/>
</dbReference>
<dbReference type="AlphaFoldDB" id="A0AAV4G1D3"/>
<dbReference type="GO" id="GO:0007165">
    <property type="term" value="P:signal transduction"/>
    <property type="evidence" value="ECO:0007669"/>
    <property type="project" value="InterPro"/>
</dbReference>
<dbReference type="InterPro" id="IPR000157">
    <property type="entry name" value="TIR_dom"/>
</dbReference>
<organism evidence="2 3">
    <name type="scientific">Elysia marginata</name>
    <dbReference type="NCBI Taxonomy" id="1093978"/>
    <lineage>
        <taxon>Eukaryota</taxon>
        <taxon>Metazoa</taxon>
        <taxon>Spiralia</taxon>
        <taxon>Lophotrochozoa</taxon>
        <taxon>Mollusca</taxon>
        <taxon>Gastropoda</taxon>
        <taxon>Heterobranchia</taxon>
        <taxon>Euthyneura</taxon>
        <taxon>Panpulmonata</taxon>
        <taxon>Sacoglossa</taxon>
        <taxon>Placobranchoidea</taxon>
        <taxon>Plakobranchidae</taxon>
        <taxon>Elysia</taxon>
    </lineage>
</organism>
<evidence type="ECO:0000313" key="3">
    <source>
        <dbReference type="Proteomes" id="UP000762676"/>
    </source>
</evidence>
<gene>
    <name evidence="2" type="ORF">ElyMa_000554100</name>
</gene>
<reference evidence="2 3" key="1">
    <citation type="journal article" date="2021" name="Elife">
        <title>Chloroplast acquisition without the gene transfer in kleptoplastic sea slugs, Plakobranchus ocellatus.</title>
        <authorList>
            <person name="Maeda T."/>
            <person name="Takahashi S."/>
            <person name="Yoshida T."/>
            <person name="Shimamura S."/>
            <person name="Takaki Y."/>
            <person name="Nagai Y."/>
            <person name="Toyoda A."/>
            <person name="Suzuki Y."/>
            <person name="Arimoto A."/>
            <person name="Ishii H."/>
            <person name="Satoh N."/>
            <person name="Nishiyama T."/>
            <person name="Hasebe M."/>
            <person name="Maruyama T."/>
            <person name="Minagawa J."/>
            <person name="Obokata J."/>
            <person name="Shigenobu S."/>
        </authorList>
    </citation>
    <scope>NUCLEOTIDE SEQUENCE [LARGE SCALE GENOMIC DNA]</scope>
</reference>
<keyword evidence="3" id="KW-1185">Reference proteome</keyword>
<dbReference type="EMBL" id="BMAT01001086">
    <property type="protein sequence ID" value="GFR79347.1"/>
    <property type="molecule type" value="Genomic_DNA"/>
</dbReference>
<evidence type="ECO:0000259" key="1">
    <source>
        <dbReference type="Pfam" id="PF13676"/>
    </source>
</evidence>
<dbReference type="InterPro" id="IPR011989">
    <property type="entry name" value="ARM-like"/>
</dbReference>
<protein>
    <recommendedName>
        <fullName evidence="1">TIR domain-containing protein</fullName>
    </recommendedName>
</protein>
<accession>A0AAV4G1D3</accession>